<keyword evidence="2" id="KW-1185">Reference proteome</keyword>
<dbReference type="Proteomes" id="UP001408356">
    <property type="component" value="Unassembled WGS sequence"/>
</dbReference>
<comment type="caution">
    <text evidence="1">The sequence shown here is derived from an EMBL/GenBank/DDBJ whole genome shotgun (WGS) entry which is preliminary data.</text>
</comment>
<evidence type="ECO:0000313" key="1">
    <source>
        <dbReference type="EMBL" id="KAK9423407.1"/>
    </source>
</evidence>
<sequence length="62" mass="7012">MVAADRELGGVQEHSVSLSRDQITRFSAHRVGYGKGQGGIRLWVPELRVRYIKEQMTGIQSR</sequence>
<protein>
    <submittedName>
        <fullName evidence="1">Uncharacterized protein</fullName>
    </submittedName>
</protein>
<evidence type="ECO:0000313" key="2">
    <source>
        <dbReference type="Proteomes" id="UP001408356"/>
    </source>
</evidence>
<proteinExistence type="predicted"/>
<accession>A0ABR2V920</accession>
<reference evidence="1 2" key="1">
    <citation type="journal article" date="2024" name="J. Plant Pathol.">
        <title>Sequence and assembly of the genome of Seiridium unicorne, isolate CBS 538.82, causal agent of cypress canker disease.</title>
        <authorList>
            <person name="Scali E."/>
            <person name="Rocca G.D."/>
            <person name="Danti R."/>
            <person name="Garbelotto M."/>
            <person name="Barberini S."/>
            <person name="Baroncelli R."/>
            <person name="Emiliani G."/>
        </authorList>
    </citation>
    <scope>NUCLEOTIDE SEQUENCE [LARGE SCALE GENOMIC DNA]</scope>
    <source>
        <strain evidence="1 2">BM-138-508</strain>
    </source>
</reference>
<name>A0ABR2V920_9PEZI</name>
<organism evidence="1 2">
    <name type="scientific">Seiridium unicorne</name>
    <dbReference type="NCBI Taxonomy" id="138068"/>
    <lineage>
        <taxon>Eukaryota</taxon>
        <taxon>Fungi</taxon>
        <taxon>Dikarya</taxon>
        <taxon>Ascomycota</taxon>
        <taxon>Pezizomycotina</taxon>
        <taxon>Sordariomycetes</taxon>
        <taxon>Xylariomycetidae</taxon>
        <taxon>Amphisphaeriales</taxon>
        <taxon>Sporocadaceae</taxon>
        <taxon>Seiridium</taxon>
    </lineage>
</organism>
<gene>
    <name evidence="1" type="ORF">SUNI508_04301</name>
</gene>
<dbReference type="EMBL" id="JARVKF010000079">
    <property type="protein sequence ID" value="KAK9423407.1"/>
    <property type="molecule type" value="Genomic_DNA"/>
</dbReference>